<dbReference type="PANTHER" id="PTHR24276">
    <property type="entry name" value="POLYSERASE-RELATED"/>
    <property type="match status" value="1"/>
</dbReference>
<dbReference type="InterPro" id="IPR001254">
    <property type="entry name" value="Trypsin_dom"/>
</dbReference>
<keyword evidence="3" id="KW-0720">Serine protease</keyword>
<dbReference type="OrthoDB" id="6755574at2759"/>
<reference evidence="6 7" key="1">
    <citation type="submission" date="2015-07" db="EMBL/GenBank/DDBJ databases">
        <title>The genome of Dufourea novaeangliae.</title>
        <authorList>
            <person name="Pan H."/>
            <person name="Kapheim K."/>
        </authorList>
    </citation>
    <scope>NUCLEOTIDE SEQUENCE [LARGE SCALE GENOMIC DNA]</scope>
    <source>
        <strain evidence="6">0120121106</strain>
        <tissue evidence="6">Whole body</tissue>
    </source>
</reference>
<dbReference type="InterPro" id="IPR043504">
    <property type="entry name" value="Peptidase_S1_PA_chymotrypsin"/>
</dbReference>
<sequence>MLHWLTQMAFVQHLIVTLDFKKLTDLSRSGDRLLSGNSLFRNRARMIAGVITVDRGSGGGVLGLAFTPPRRDGPPAILAEHVGRIGDGTKRATAIPLTSLMRRLGNPITFNEYQQSIALATARSPEETYAVVTGWGSKSGPPSNLSNVQQYLNARIIKFSDCHNIYDDITTGICTVNEPNIGTCTGDIGSPLVYNKRVIGVVSRDVHCAKGMPDLYTSTYDNKEFIRNAMKE</sequence>
<dbReference type="SMART" id="SM00020">
    <property type="entry name" value="Tryp_SPc"/>
    <property type="match status" value="1"/>
</dbReference>
<dbReference type="PANTHER" id="PTHR24276:SF91">
    <property type="entry name" value="AT26814P-RELATED"/>
    <property type="match status" value="1"/>
</dbReference>
<dbReference type="EMBL" id="KQ434770">
    <property type="protein sequence ID" value="KZC03799.1"/>
    <property type="molecule type" value="Genomic_DNA"/>
</dbReference>
<protein>
    <submittedName>
        <fullName evidence="6">Chymotrypsin-1</fullName>
    </submittedName>
</protein>
<keyword evidence="7" id="KW-1185">Reference proteome</keyword>
<dbReference type="InterPro" id="IPR009003">
    <property type="entry name" value="Peptidase_S1_PA"/>
</dbReference>
<dbReference type="STRING" id="178035.A0A154NVV2"/>
<dbReference type="GO" id="GO:0006508">
    <property type="term" value="P:proteolysis"/>
    <property type="evidence" value="ECO:0007669"/>
    <property type="project" value="UniProtKB-KW"/>
</dbReference>
<accession>A0A154NVV2</accession>
<dbReference type="InterPro" id="IPR050430">
    <property type="entry name" value="Peptidase_S1"/>
</dbReference>
<keyword evidence="1" id="KW-0645">Protease</keyword>
<name>A0A154NVV2_DUFNO</name>
<evidence type="ECO:0000256" key="4">
    <source>
        <dbReference type="ARBA" id="ARBA00023157"/>
    </source>
</evidence>
<evidence type="ECO:0000256" key="1">
    <source>
        <dbReference type="ARBA" id="ARBA00022670"/>
    </source>
</evidence>
<evidence type="ECO:0000256" key="2">
    <source>
        <dbReference type="ARBA" id="ARBA00022801"/>
    </source>
</evidence>
<proteinExistence type="predicted"/>
<evidence type="ECO:0000313" key="6">
    <source>
        <dbReference type="EMBL" id="KZC03799.1"/>
    </source>
</evidence>
<evidence type="ECO:0000313" key="7">
    <source>
        <dbReference type="Proteomes" id="UP000076502"/>
    </source>
</evidence>
<dbReference type="GO" id="GO:0004252">
    <property type="term" value="F:serine-type endopeptidase activity"/>
    <property type="evidence" value="ECO:0007669"/>
    <property type="project" value="InterPro"/>
</dbReference>
<evidence type="ECO:0000259" key="5">
    <source>
        <dbReference type="PROSITE" id="PS50240"/>
    </source>
</evidence>
<keyword evidence="2" id="KW-0378">Hydrolase</keyword>
<feature type="domain" description="Peptidase S1" evidence="5">
    <location>
        <begin position="103"/>
        <end position="231"/>
    </location>
</feature>
<keyword evidence="4" id="KW-1015">Disulfide bond</keyword>
<evidence type="ECO:0000256" key="3">
    <source>
        <dbReference type="ARBA" id="ARBA00022825"/>
    </source>
</evidence>
<dbReference type="AlphaFoldDB" id="A0A154NVV2"/>
<dbReference type="Proteomes" id="UP000076502">
    <property type="component" value="Unassembled WGS sequence"/>
</dbReference>
<dbReference type="Gene3D" id="2.40.10.10">
    <property type="entry name" value="Trypsin-like serine proteases"/>
    <property type="match status" value="1"/>
</dbReference>
<organism evidence="6 7">
    <name type="scientific">Dufourea novaeangliae</name>
    <name type="common">Sweat bee</name>
    <dbReference type="NCBI Taxonomy" id="178035"/>
    <lineage>
        <taxon>Eukaryota</taxon>
        <taxon>Metazoa</taxon>
        <taxon>Ecdysozoa</taxon>
        <taxon>Arthropoda</taxon>
        <taxon>Hexapoda</taxon>
        <taxon>Insecta</taxon>
        <taxon>Pterygota</taxon>
        <taxon>Neoptera</taxon>
        <taxon>Endopterygota</taxon>
        <taxon>Hymenoptera</taxon>
        <taxon>Apocrita</taxon>
        <taxon>Aculeata</taxon>
        <taxon>Apoidea</taxon>
        <taxon>Anthophila</taxon>
        <taxon>Halictidae</taxon>
        <taxon>Rophitinae</taxon>
        <taxon>Dufourea</taxon>
    </lineage>
</organism>
<dbReference type="Pfam" id="PF00089">
    <property type="entry name" value="Trypsin"/>
    <property type="match status" value="1"/>
</dbReference>
<dbReference type="SUPFAM" id="SSF50494">
    <property type="entry name" value="Trypsin-like serine proteases"/>
    <property type="match status" value="1"/>
</dbReference>
<dbReference type="PROSITE" id="PS50240">
    <property type="entry name" value="TRYPSIN_DOM"/>
    <property type="match status" value="1"/>
</dbReference>
<gene>
    <name evidence="6" type="ORF">WN55_07888</name>
</gene>